<dbReference type="InterPro" id="IPR013325">
    <property type="entry name" value="RNA_pol_sigma_r2"/>
</dbReference>
<dbReference type="EMBL" id="CP039291">
    <property type="protein sequence ID" value="QCB93570.1"/>
    <property type="molecule type" value="Genomic_DNA"/>
</dbReference>
<dbReference type="PANTHER" id="PTHR43133">
    <property type="entry name" value="RNA POLYMERASE ECF-TYPE SIGMA FACTO"/>
    <property type="match status" value="1"/>
</dbReference>
<accession>A0A4P7SHT6</accession>
<reference evidence="8 9" key="1">
    <citation type="submission" date="2019-04" db="EMBL/GenBank/DDBJ databases">
        <title>Isolation and identification of Cellulomonas shaoxiangyii sp. Nov. isolated from feces of the Tibetan antelopes (Pantholops hodgsonii) in the Qinghai-Tibet plateau of China.</title>
        <authorList>
            <person name="Tian Z."/>
        </authorList>
    </citation>
    <scope>NUCLEOTIDE SEQUENCE [LARGE SCALE GENOMIC DNA]</scope>
    <source>
        <strain evidence="8 9">Z28</strain>
    </source>
</reference>
<sequence>MSEPFEHVVRAHGATVLRVCRALLGAHDADDAWSETFLSALRAWPTLPAGVNVEAWLVTVARRKALDELRRRGRHAVPVEAPDVLGARPLVAGAPRPGDRDLDLWDALRVLPDKQRRVVVLHHIGGLPYADVADVVGGTDAAARRAGADGVAALRRRFAVAAAEDDPRRRS</sequence>
<dbReference type="Pfam" id="PF04542">
    <property type="entry name" value="Sigma70_r2"/>
    <property type="match status" value="1"/>
</dbReference>
<dbReference type="InterPro" id="IPR007627">
    <property type="entry name" value="RNA_pol_sigma70_r2"/>
</dbReference>
<dbReference type="KEGG" id="celz:E5225_08360"/>
<evidence type="ECO:0000256" key="1">
    <source>
        <dbReference type="ARBA" id="ARBA00010641"/>
    </source>
</evidence>
<feature type="domain" description="RNA polymerase sigma-70 region 2" evidence="6">
    <location>
        <begin position="9"/>
        <end position="74"/>
    </location>
</feature>
<keyword evidence="3" id="KW-0731">Sigma factor</keyword>
<evidence type="ECO:0000256" key="5">
    <source>
        <dbReference type="ARBA" id="ARBA00023163"/>
    </source>
</evidence>
<dbReference type="Gene3D" id="1.10.10.10">
    <property type="entry name" value="Winged helix-like DNA-binding domain superfamily/Winged helix DNA-binding domain"/>
    <property type="match status" value="1"/>
</dbReference>
<protein>
    <submittedName>
        <fullName evidence="8">Sigma-70 family RNA polymerase sigma factor</fullName>
    </submittedName>
</protein>
<keyword evidence="4" id="KW-0238">DNA-binding</keyword>
<dbReference type="SUPFAM" id="SSF88659">
    <property type="entry name" value="Sigma3 and sigma4 domains of RNA polymerase sigma factors"/>
    <property type="match status" value="1"/>
</dbReference>
<dbReference type="InterPro" id="IPR039425">
    <property type="entry name" value="RNA_pol_sigma-70-like"/>
</dbReference>
<dbReference type="PANTHER" id="PTHR43133:SF8">
    <property type="entry name" value="RNA POLYMERASE SIGMA FACTOR HI_1459-RELATED"/>
    <property type="match status" value="1"/>
</dbReference>
<dbReference type="OrthoDB" id="9803203at2"/>
<keyword evidence="9" id="KW-1185">Reference proteome</keyword>
<gene>
    <name evidence="8" type="ORF">E5225_08360</name>
</gene>
<evidence type="ECO:0000313" key="8">
    <source>
        <dbReference type="EMBL" id="QCB93570.1"/>
    </source>
</evidence>
<proteinExistence type="inferred from homology"/>
<dbReference type="InterPro" id="IPR014284">
    <property type="entry name" value="RNA_pol_sigma-70_dom"/>
</dbReference>
<dbReference type="Gene3D" id="1.10.1740.10">
    <property type="match status" value="1"/>
</dbReference>
<evidence type="ECO:0000256" key="2">
    <source>
        <dbReference type="ARBA" id="ARBA00023015"/>
    </source>
</evidence>
<dbReference type="RefSeq" id="WP_135972780.1">
    <property type="nucleotide sequence ID" value="NZ_CP039291.1"/>
</dbReference>
<evidence type="ECO:0000259" key="6">
    <source>
        <dbReference type="Pfam" id="PF04542"/>
    </source>
</evidence>
<dbReference type="InterPro" id="IPR013249">
    <property type="entry name" value="RNA_pol_sigma70_r4_t2"/>
</dbReference>
<name>A0A4P7SHT6_9CELL</name>
<evidence type="ECO:0000256" key="3">
    <source>
        <dbReference type="ARBA" id="ARBA00023082"/>
    </source>
</evidence>
<keyword evidence="5" id="KW-0804">Transcription</keyword>
<organism evidence="8 9">
    <name type="scientific">Cellulomonas shaoxiangyii</name>
    <dbReference type="NCBI Taxonomy" id="2566013"/>
    <lineage>
        <taxon>Bacteria</taxon>
        <taxon>Bacillati</taxon>
        <taxon>Actinomycetota</taxon>
        <taxon>Actinomycetes</taxon>
        <taxon>Micrococcales</taxon>
        <taxon>Cellulomonadaceae</taxon>
        <taxon>Cellulomonas</taxon>
    </lineage>
</organism>
<evidence type="ECO:0000259" key="7">
    <source>
        <dbReference type="Pfam" id="PF08281"/>
    </source>
</evidence>
<dbReference type="Pfam" id="PF08281">
    <property type="entry name" value="Sigma70_r4_2"/>
    <property type="match status" value="1"/>
</dbReference>
<comment type="similarity">
    <text evidence="1">Belongs to the sigma-70 factor family. ECF subfamily.</text>
</comment>
<dbReference type="InterPro" id="IPR036388">
    <property type="entry name" value="WH-like_DNA-bd_sf"/>
</dbReference>
<dbReference type="NCBIfam" id="TIGR02937">
    <property type="entry name" value="sigma70-ECF"/>
    <property type="match status" value="1"/>
</dbReference>
<dbReference type="GO" id="GO:0003677">
    <property type="term" value="F:DNA binding"/>
    <property type="evidence" value="ECO:0007669"/>
    <property type="project" value="UniProtKB-KW"/>
</dbReference>
<dbReference type="SUPFAM" id="SSF88946">
    <property type="entry name" value="Sigma2 domain of RNA polymerase sigma factors"/>
    <property type="match status" value="1"/>
</dbReference>
<dbReference type="GO" id="GO:0016987">
    <property type="term" value="F:sigma factor activity"/>
    <property type="evidence" value="ECO:0007669"/>
    <property type="project" value="UniProtKB-KW"/>
</dbReference>
<evidence type="ECO:0000313" key="9">
    <source>
        <dbReference type="Proteomes" id="UP000296469"/>
    </source>
</evidence>
<feature type="domain" description="RNA polymerase sigma factor 70 region 4 type 2" evidence="7">
    <location>
        <begin position="103"/>
        <end position="146"/>
    </location>
</feature>
<evidence type="ECO:0000256" key="4">
    <source>
        <dbReference type="ARBA" id="ARBA00023125"/>
    </source>
</evidence>
<keyword evidence="2" id="KW-0805">Transcription regulation</keyword>
<dbReference type="InterPro" id="IPR013324">
    <property type="entry name" value="RNA_pol_sigma_r3/r4-like"/>
</dbReference>
<dbReference type="Proteomes" id="UP000296469">
    <property type="component" value="Chromosome"/>
</dbReference>
<dbReference type="GO" id="GO:0006352">
    <property type="term" value="P:DNA-templated transcription initiation"/>
    <property type="evidence" value="ECO:0007669"/>
    <property type="project" value="InterPro"/>
</dbReference>
<dbReference type="AlphaFoldDB" id="A0A4P7SHT6"/>